<comment type="subcellular location">
    <subcellularLocation>
        <location evidence="1">Golgi apparatus membrane</location>
        <topology evidence="1">Peripheral membrane protein</topology>
        <orientation evidence="1">Cytoplasmic side</orientation>
    </subcellularLocation>
</comment>
<dbReference type="GO" id="GO:0070273">
    <property type="term" value="F:phosphatidylinositol-4-phosphate binding"/>
    <property type="evidence" value="ECO:0007669"/>
    <property type="project" value="InterPro"/>
</dbReference>
<dbReference type="Pfam" id="PF05719">
    <property type="entry name" value="GPP34"/>
    <property type="match status" value="1"/>
</dbReference>
<dbReference type="Proteomes" id="UP000542742">
    <property type="component" value="Unassembled WGS sequence"/>
</dbReference>
<proteinExistence type="predicted"/>
<keyword evidence="7" id="KW-1185">Reference proteome</keyword>
<feature type="region of interest" description="Disordered" evidence="5">
    <location>
        <begin position="223"/>
        <end position="242"/>
    </location>
</feature>
<evidence type="ECO:0000256" key="2">
    <source>
        <dbReference type="ARBA" id="ARBA00023034"/>
    </source>
</evidence>
<dbReference type="RefSeq" id="WP_184951830.1">
    <property type="nucleotide sequence ID" value="NZ_BOMC01000080.1"/>
</dbReference>
<dbReference type="InterPro" id="IPR038261">
    <property type="entry name" value="GPP34-like_sf"/>
</dbReference>
<keyword evidence="4" id="KW-0472">Membrane</keyword>
<comment type="caution">
    <text evidence="6">The sequence shown here is derived from an EMBL/GenBank/DDBJ whole genome shotgun (WGS) entry which is preliminary data.</text>
</comment>
<name>A0A7W7CR46_9ACTN</name>
<accession>A0A7W7CR46</accession>
<dbReference type="Gene3D" id="1.10.3630.10">
    <property type="entry name" value="yeast vps74-n-term truncation variant domain like"/>
    <property type="match status" value="1"/>
</dbReference>
<reference evidence="6 7" key="1">
    <citation type="submission" date="2020-08" db="EMBL/GenBank/DDBJ databases">
        <title>Sequencing the genomes of 1000 actinobacteria strains.</title>
        <authorList>
            <person name="Klenk H.-P."/>
        </authorList>
    </citation>
    <scope>NUCLEOTIDE SEQUENCE [LARGE SCALE GENOMIC DNA]</scope>
    <source>
        <strain evidence="6 7">DSM 45518</strain>
    </source>
</reference>
<sequence length="242" mass="25076">MTPQLGPPILAEDVLLLVTRFVPAADVAGEHALFPVLAAAVLADLGLGSHVRMLPGRGGSARVEAVAEREPADEVLHVAWKSLLARPRGVQAALAVIGPTLRSPLLDRLVRRGDLRRTAPEGAGPAAVENEESGRRAGLVAVVRDVLAGKADAPRRDVALAAVLSASGLLRRFDPEISWTSTVIVRAGELEREVPEAGAAAEAVGRAVATALVENVIVAAAALPGPDRPDDRKGGARGLEHP</sequence>
<feature type="compositionally biased region" description="Basic and acidic residues" evidence="5">
    <location>
        <begin position="227"/>
        <end position="242"/>
    </location>
</feature>
<evidence type="ECO:0000256" key="5">
    <source>
        <dbReference type="SAM" id="MobiDB-lite"/>
    </source>
</evidence>
<gene>
    <name evidence="6" type="ORF">BKA14_003328</name>
</gene>
<keyword evidence="2" id="KW-0333">Golgi apparatus</keyword>
<evidence type="ECO:0000256" key="4">
    <source>
        <dbReference type="ARBA" id="ARBA00023136"/>
    </source>
</evidence>
<evidence type="ECO:0000256" key="1">
    <source>
        <dbReference type="ARBA" id="ARBA00004255"/>
    </source>
</evidence>
<dbReference type="GO" id="GO:0012505">
    <property type="term" value="C:endomembrane system"/>
    <property type="evidence" value="ECO:0007669"/>
    <property type="project" value="UniProtKB-ARBA"/>
</dbReference>
<evidence type="ECO:0008006" key="8">
    <source>
        <dbReference type="Google" id="ProtNLM"/>
    </source>
</evidence>
<evidence type="ECO:0000313" key="7">
    <source>
        <dbReference type="Proteomes" id="UP000542742"/>
    </source>
</evidence>
<dbReference type="AlphaFoldDB" id="A0A7W7CR46"/>
<evidence type="ECO:0000256" key="3">
    <source>
        <dbReference type="ARBA" id="ARBA00023121"/>
    </source>
</evidence>
<keyword evidence="3" id="KW-0446">Lipid-binding</keyword>
<protein>
    <recommendedName>
        <fullName evidence="8">Golgi phosphoprotein 3 GPP34</fullName>
    </recommendedName>
</protein>
<dbReference type="GO" id="GO:0005737">
    <property type="term" value="C:cytoplasm"/>
    <property type="evidence" value="ECO:0007669"/>
    <property type="project" value="UniProtKB-ARBA"/>
</dbReference>
<evidence type="ECO:0000313" key="6">
    <source>
        <dbReference type="EMBL" id="MBB4693180.1"/>
    </source>
</evidence>
<dbReference type="InterPro" id="IPR008628">
    <property type="entry name" value="GPP34-like"/>
</dbReference>
<dbReference type="EMBL" id="JACHMF010000001">
    <property type="protein sequence ID" value="MBB4693180.1"/>
    <property type="molecule type" value="Genomic_DNA"/>
</dbReference>
<organism evidence="6 7">
    <name type="scientific">Paractinoplanes abujensis</name>
    <dbReference type="NCBI Taxonomy" id="882441"/>
    <lineage>
        <taxon>Bacteria</taxon>
        <taxon>Bacillati</taxon>
        <taxon>Actinomycetota</taxon>
        <taxon>Actinomycetes</taxon>
        <taxon>Micromonosporales</taxon>
        <taxon>Micromonosporaceae</taxon>
        <taxon>Paractinoplanes</taxon>
    </lineage>
</organism>